<keyword evidence="3" id="KW-1185">Reference proteome</keyword>
<dbReference type="EMBL" id="CP003346">
    <property type="protein sequence ID" value="AGA77589.1"/>
    <property type="molecule type" value="Genomic_DNA"/>
</dbReference>
<dbReference type="GO" id="GO:0050839">
    <property type="term" value="F:cell adhesion molecule binding"/>
    <property type="evidence" value="ECO:0007669"/>
    <property type="project" value="TreeGrafter"/>
</dbReference>
<dbReference type="SUPFAM" id="SSF82153">
    <property type="entry name" value="FAS1 domain"/>
    <property type="match status" value="3"/>
</dbReference>
<dbReference type="GO" id="GO:0005615">
    <property type="term" value="C:extracellular space"/>
    <property type="evidence" value="ECO:0007669"/>
    <property type="project" value="TreeGrafter"/>
</dbReference>
<evidence type="ECO:0000313" key="3">
    <source>
        <dbReference type="Proteomes" id="UP000010796"/>
    </source>
</evidence>
<dbReference type="PATRIC" id="fig|926556.3.peg.1400"/>
<name>L0FUM8_ECHVK</name>
<dbReference type="InterPro" id="IPR050904">
    <property type="entry name" value="Adhesion/Biosynth-related"/>
</dbReference>
<accession>L0FUM8</accession>
<dbReference type="PANTHER" id="PTHR10900">
    <property type="entry name" value="PERIOSTIN-RELATED"/>
    <property type="match status" value="1"/>
</dbReference>
<evidence type="ECO:0000313" key="2">
    <source>
        <dbReference type="EMBL" id="AGA77589.1"/>
    </source>
</evidence>
<dbReference type="SMART" id="SM00554">
    <property type="entry name" value="FAS1"/>
    <property type="match status" value="3"/>
</dbReference>
<feature type="domain" description="FAS1" evidence="1">
    <location>
        <begin position="311"/>
        <end position="444"/>
    </location>
</feature>
<sequence>MAKGAFYPLLLSVRLVLATGILFLMGACGDEESSPDFTALSIGSFVSQDPNFSVMAEAIEQTTWKDSLDQFGPYTMLLPSDKALSAENITSVNDLSNDEWQQLLDYHITPGAFNSDQLIGTVQESLLPGFYWLINKNENEIDINGDTKMLSGDVMLKNGVVHVLEGLLEPQALNVTFMAQNRGFNIFVKGLLRSGLDQVLESRERQFTLFAPTDEAFEAYFQANELTEEAWLGFSRLEEFMKYFVLDETLDSAQLTAGPRITLAGDTLYFSNQAGEIWLNGNGILQETNIQGGNGLIHSLDHIISAPEQSLAAVVSENTQGNGYAEFKAAMIYAQLLPSLEENTPLTIFAPSNAAFQAWYEKLGVAGYYEVDETLLRETLLYHMAMGRHFSQDFENSQVLSTRLEGSSISLNTETGAVNGAALDENYLNKIATNGVIHGVQAVFERP</sequence>
<feature type="domain" description="FAS1" evidence="1">
    <location>
        <begin position="171"/>
        <end position="304"/>
    </location>
</feature>
<dbReference type="GO" id="GO:0030198">
    <property type="term" value="P:extracellular matrix organization"/>
    <property type="evidence" value="ECO:0007669"/>
    <property type="project" value="TreeGrafter"/>
</dbReference>
<protein>
    <submittedName>
        <fullName evidence="2">Secreted/surface protein with fasciclin-like repeats</fullName>
    </submittedName>
</protein>
<dbReference type="OrthoDB" id="1119934at2"/>
<dbReference type="InterPro" id="IPR036378">
    <property type="entry name" value="FAS1_dom_sf"/>
</dbReference>
<organism evidence="2 3">
    <name type="scientific">Echinicola vietnamensis (strain DSM 17526 / LMG 23754 / KMM 6221)</name>
    <dbReference type="NCBI Taxonomy" id="926556"/>
    <lineage>
        <taxon>Bacteria</taxon>
        <taxon>Pseudomonadati</taxon>
        <taxon>Bacteroidota</taxon>
        <taxon>Cytophagia</taxon>
        <taxon>Cytophagales</taxon>
        <taxon>Cyclobacteriaceae</taxon>
        <taxon>Echinicola</taxon>
    </lineage>
</organism>
<dbReference type="AlphaFoldDB" id="L0FUM8"/>
<dbReference type="PROSITE" id="PS50213">
    <property type="entry name" value="FAS1"/>
    <property type="match status" value="3"/>
</dbReference>
<dbReference type="RefSeq" id="WP_015265153.1">
    <property type="nucleotide sequence ID" value="NC_019904.1"/>
</dbReference>
<reference evidence="3" key="1">
    <citation type="submission" date="2012-02" db="EMBL/GenBank/DDBJ databases">
        <title>The complete genome of Echinicola vietnamensis DSM 17526.</title>
        <authorList>
            <person name="Lucas S."/>
            <person name="Copeland A."/>
            <person name="Lapidus A."/>
            <person name="Glavina del Rio T."/>
            <person name="Dalin E."/>
            <person name="Tice H."/>
            <person name="Bruce D."/>
            <person name="Goodwin L."/>
            <person name="Pitluck S."/>
            <person name="Peters L."/>
            <person name="Ovchinnikova G."/>
            <person name="Teshima H."/>
            <person name="Kyrpides N."/>
            <person name="Mavromatis K."/>
            <person name="Ivanova N."/>
            <person name="Brettin T."/>
            <person name="Detter J.C."/>
            <person name="Han C."/>
            <person name="Larimer F."/>
            <person name="Land M."/>
            <person name="Hauser L."/>
            <person name="Markowitz V."/>
            <person name="Cheng J.-F."/>
            <person name="Hugenholtz P."/>
            <person name="Woyke T."/>
            <person name="Wu D."/>
            <person name="Brambilla E."/>
            <person name="Klenk H.-P."/>
            <person name="Eisen J.A."/>
        </authorList>
    </citation>
    <scope>NUCLEOTIDE SEQUENCE [LARGE SCALE GENOMIC DNA]</scope>
    <source>
        <strain evidence="3">DSM 17526 / LMG 23754 / KMM 6221</strain>
    </source>
</reference>
<evidence type="ECO:0000259" key="1">
    <source>
        <dbReference type="PROSITE" id="PS50213"/>
    </source>
</evidence>
<feature type="domain" description="FAS1" evidence="1">
    <location>
        <begin position="39"/>
        <end position="168"/>
    </location>
</feature>
<dbReference type="PROSITE" id="PS51257">
    <property type="entry name" value="PROKAR_LIPOPROTEIN"/>
    <property type="match status" value="1"/>
</dbReference>
<dbReference type="Proteomes" id="UP000010796">
    <property type="component" value="Chromosome"/>
</dbReference>
<dbReference type="STRING" id="926556.Echvi_1318"/>
<dbReference type="eggNOG" id="COG2335">
    <property type="taxonomic scope" value="Bacteria"/>
</dbReference>
<gene>
    <name evidence="2" type="ordered locus">Echvi_1318</name>
</gene>
<dbReference type="Pfam" id="PF02469">
    <property type="entry name" value="Fasciclin"/>
    <property type="match status" value="3"/>
</dbReference>
<dbReference type="HOGENOM" id="CLU_031281_1_1_10"/>
<dbReference type="GO" id="GO:0007155">
    <property type="term" value="P:cell adhesion"/>
    <property type="evidence" value="ECO:0007669"/>
    <property type="project" value="TreeGrafter"/>
</dbReference>
<dbReference type="KEGG" id="evi:Echvi_1318"/>
<dbReference type="Gene3D" id="2.30.180.10">
    <property type="entry name" value="FAS1 domain"/>
    <property type="match status" value="3"/>
</dbReference>
<dbReference type="InterPro" id="IPR000782">
    <property type="entry name" value="FAS1_domain"/>
</dbReference>
<proteinExistence type="predicted"/>
<dbReference type="GO" id="GO:0031012">
    <property type="term" value="C:extracellular matrix"/>
    <property type="evidence" value="ECO:0007669"/>
    <property type="project" value="TreeGrafter"/>
</dbReference>
<dbReference type="PANTHER" id="PTHR10900:SF77">
    <property type="entry name" value="FI19380P1"/>
    <property type="match status" value="1"/>
</dbReference>